<dbReference type="Gene3D" id="1.20.5.2950">
    <property type="match status" value="1"/>
</dbReference>
<organism evidence="1 2">
    <name type="scientific">Mageeibacillus indolicus</name>
    <dbReference type="NCBI Taxonomy" id="884684"/>
    <lineage>
        <taxon>Bacteria</taxon>
        <taxon>Bacillati</taxon>
        <taxon>Bacillota</taxon>
        <taxon>Clostridia</taxon>
        <taxon>Eubacteriales</taxon>
        <taxon>Oscillospiraceae</taxon>
        <taxon>Mageeibacillus</taxon>
    </lineage>
</organism>
<evidence type="ECO:0000313" key="2">
    <source>
        <dbReference type="Proteomes" id="UP000236394"/>
    </source>
</evidence>
<gene>
    <name evidence="1" type="ORF">B7R76_04315</name>
</gene>
<proteinExistence type="predicted"/>
<accession>A0A2J8B211</accession>
<evidence type="ECO:0000313" key="1">
    <source>
        <dbReference type="EMBL" id="PNH18784.1"/>
    </source>
</evidence>
<dbReference type="Proteomes" id="UP000236394">
    <property type="component" value="Unassembled WGS sequence"/>
</dbReference>
<dbReference type="EMBL" id="NBZD01000002">
    <property type="protein sequence ID" value="PNH18784.1"/>
    <property type="molecule type" value="Genomic_DNA"/>
</dbReference>
<dbReference type="OMA" id="YAQANEV"/>
<evidence type="ECO:0008006" key="3">
    <source>
        <dbReference type="Google" id="ProtNLM"/>
    </source>
</evidence>
<name>A0A2J8B211_9FIRM</name>
<reference evidence="2" key="1">
    <citation type="submission" date="2017-04" db="EMBL/GenBank/DDBJ databases">
        <authorList>
            <person name="Bumgarner R.E."/>
            <person name="Fredricks D.N."/>
            <person name="Srinivasan S."/>
        </authorList>
    </citation>
    <scope>NUCLEOTIDE SEQUENCE [LARGE SCALE GENOMIC DNA]</scope>
    <source>
        <strain evidence="2">KA00405</strain>
    </source>
</reference>
<protein>
    <recommendedName>
        <fullName evidence="3">ATPase</fullName>
    </recommendedName>
</protein>
<sequence>MGKERNKMDVVDYLEELKGRVENARGILLSQNCIIDREYFLHTLELITTNLPGELKNAKWIIKKGEEIIESAKQEGKRIIEDSHERGVRMLDESAIIKQAEEIRDKILSSAEAEAADIREKAYNYAEDLVGNVERSLTDALLQIQKDKQGIQ</sequence>
<comment type="caution">
    <text evidence="1">The sequence shown here is derived from an EMBL/GenBank/DDBJ whole genome shotgun (WGS) entry which is preliminary data.</text>
</comment>
<dbReference type="RefSeq" id="WP_012993928.1">
    <property type="nucleotide sequence ID" value="NZ_NBZD01000002.1"/>
</dbReference>
<dbReference type="AlphaFoldDB" id="A0A2J8B211"/>